<feature type="signal peptide" evidence="3">
    <location>
        <begin position="1"/>
        <end position="17"/>
    </location>
</feature>
<evidence type="ECO:0000256" key="1">
    <source>
        <dbReference type="ARBA" id="ARBA00023157"/>
    </source>
</evidence>
<dbReference type="GO" id="GO:0098609">
    <property type="term" value="P:cell-cell adhesion"/>
    <property type="evidence" value="ECO:0007669"/>
    <property type="project" value="TreeGrafter"/>
</dbReference>
<protein>
    <submittedName>
        <fullName evidence="5">Integrin beta-PS</fullName>
    </submittedName>
</protein>
<dbReference type="PANTHER" id="PTHR10082">
    <property type="entry name" value="INTEGRIN BETA SUBUNIT"/>
    <property type="match status" value="1"/>
</dbReference>
<reference evidence="5" key="1">
    <citation type="journal article" date="2014" name="PLoS ONE">
        <title>Transcriptome-Based Identification of ABC Transporters in the Western Tarnished Plant Bug Lygus hesperus.</title>
        <authorList>
            <person name="Hull J.J."/>
            <person name="Chaney K."/>
            <person name="Geib S.M."/>
            <person name="Fabrick J.A."/>
            <person name="Brent C.S."/>
            <person name="Walsh D."/>
            <person name="Lavine L.C."/>
        </authorList>
    </citation>
    <scope>NUCLEOTIDE SEQUENCE</scope>
</reference>
<keyword evidence="3" id="KW-0732">Signal</keyword>
<proteinExistence type="predicted"/>
<dbReference type="GO" id="GO:0016477">
    <property type="term" value="P:cell migration"/>
    <property type="evidence" value="ECO:0007669"/>
    <property type="project" value="TreeGrafter"/>
</dbReference>
<organism evidence="5">
    <name type="scientific">Lygus hesperus</name>
    <name type="common">Western plant bug</name>
    <dbReference type="NCBI Taxonomy" id="30085"/>
    <lineage>
        <taxon>Eukaryota</taxon>
        <taxon>Metazoa</taxon>
        <taxon>Ecdysozoa</taxon>
        <taxon>Arthropoda</taxon>
        <taxon>Hexapoda</taxon>
        <taxon>Insecta</taxon>
        <taxon>Pterygota</taxon>
        <taxon>Neoptera</taxon>
        <taxon>Paraneoptera</taxon>
        <taxon>Hemiptera</taxon>
        <taxon>Heteroptera</taxon>
        <taxon>Panheteroptera</taxon>
        <taxon>Cimicomorpha</taxon>
        <taxon>Miridae</taxon>
        <taxon>Mirini</taxon>
        <taxon>Lygus</taxon>
    </lineage>
</organism>
<dbReference type="GO" id="GO:0005178">
    <property type="term" value="F:integrin binding"/>
    <property type="evidence" value="ECO:0007669"/>
    <property type="project" value="TreeGrafter"/>
</dbReference>
<keyword evidence="1" id="KW-1015">Disulfide bond</keyword>
<sequence>MKTRWLWGLCLFGAVVSQQGEKTQNPCVSLQTCHQCIQEPTCAWCFQPDFAEDQKRCFQPNQNTDQNQCDEAYIYNPDNEYSIERKQQLTNLASHSPNISSPRPPRRRHHLPLPHLLRLLTHHTLLVPPVPVLIPFRSIHKKCDSNSE</sequence>
<accession>A0A0A9WZ71</accession>
<evidence type="ECO:0000256" key="2">
    <source>
        <dbReference type="ARBA" id="ARBA00023180"/>
    </source>
</evidence>
<name>A0A0A9WZ71_LYGHE</name>
<dbReference type="GO" id="GO:0008305">
    <property type="term" value="C:integrin complex"/>
    <property type="evidence" value="ECO:0007669"/>
    <property type="project" value="TreeGrafter"/>
</dbReference>
<gene>
    <name evidence="5" type="primary">mys_0</name>
    <name evidence="5" type="ORF">CM83_76859</name>
</gene>
<feature type="domain" description="Integrin beta N-terminal" evidence="4">
    <location>
        <begin position="25"/>
        <end position="69"/>
    </location>
</feature>
<dbReference type="AlphaFoldDB" id="A0A0A9WZ71"/>
<dbReference type="InterPro" id="IPR015812">
    <property type="entry name" value="Integrin_bsu"/>
</dbReference>
<evidence type="ECO:0000259" key="4">
    <source>
        <dbReference type="Pfam" id="PF17205"/>
    </source>
</evidence>
<reference evidence="5" key="2">
    <citation type="submission" date="2014-07" db="EMBL/GenBank/DDBJ databases">
        <authorList>
            <person name="Hull J."/>
        </authorList>
    </citation>
    <scope>NUCLEOTIDE SEQUENCE</scope>
</reference>
<dbReference type="GO" id="GO:0009986">
    <property type="term" value="C:cell surface"/>
    <property type="evidence" value="ECO:0007669"/>
    <property type="project" value="TreeGrafter"/>
</dbReference>
<dbReference type="Gene3D" id="3.30.1680.10">
    <property type="entry name" value="ligand-binding face of the semaphorins, domain 2"/>
    <property type="match status" value="1"/>
</dbReference>
<dbReference type="GO" id="GO:0005925">
    <property type="term" value="C:focal adhesion"/>
    <property type="evidence" value="ECO:0007669"/>
    <property type="project" value="TreeGrafter"/>
</dbReference>
<dbReference type="InterPro" id="IPR033760">
    <property type="entry name" value="Integrin_beta_N"/>
</dbReference>
<keyword evidence="2" id="KW-0325">Glycoprotein</keyword>
<keyword evidence="5" id="KW-0401">Integrin</keyword>
<feature type="chain" id="PRO_5002050972" evidence="3">
    <location>
        <begin position="18"/>
        <end position="148"/>
    </location>
</feature>
<dbReference type="Pfam" id="PF17205">
    <property type="entry name" value="PSI_integrin"/>
    <property type="match status" value="1"/>
</dbReference>
<dbReference type="EMBL" id="GBHO01033504">
    <property type="protein sequence ID" value="JAG10100.1"/>
    <property type="molecule type" value="Transcribed_RNA"/>
</dbReference>
<dbReference type="GO" id="GO:0007229">
    <property type="term" value="P:integrin-mediated signaling pathway"/>
    <property type="evidence" value="ECO:0007669"/>
    <property type="project" value="UniProtKB-KW"/>
</dbReference>
<evidence type="ECO:0000313" key="5">
    <source>
        <dbReference type="EMBL" id="JAG10100.1"/>
    </source>
</evidence>
<dbReference type="GO" id="GO:0033627">
    <property type="term" value="P:cell adhesion mediated by integrin"/>
    <property type="evidence" value="ECO:0007669"/>
    <property type="project" value="TreeGrafter"/>
</dbReference>
<dbReference type="SUPFAM" id="SSF103575">
    <property type="entry name" value="Plexin repeat"/>
    <property type="match status" value="1"/>
</dbReference>
<evidence type="ECO:0000256" key="3">
    <source>
        <dbReference type="SAM" id="SignalP"/>
    </source>
</evidence>
<dbReference type="PANTHER" id="PTHR10082:SF60">
    <property type="entry name" value="INTEGRIN BETA-PS"/>
    <property type="match status" value="1"/>
</dbReference>
<dbReference type="GO" id="GO:0007160">
    <property type="term" value="P:cell-matrix adhesion"/>
    <property type="evidence" value="ECO:0007669"/>
    <property type="project" value="TreeGrafter"/>
</dbReference>